<dbReference type="Pfam" id="PF02622">
    <property type="entry name" value="DUF179"/>
    <property type="match status" value="1"/>
</dbReference>
<proteinExistence type="inferred from homology"/>
<sequence length="185" mass="20206">MMQSLQNYFLVAMPTLNDSVFERSLIYICEHNEKGAMGIMLNVPLDLDVCQLLTQMKLENTSFSLSGKPVLSGGPVSTDRGFVLHTPMDGFHASMALTDELMLTTSLDILSTLGTSAEPKQYLIALGYAGWEKGQLEQELLDNTWLTIPASSGIIFNTPVEDRWLAASQSVGIDIWQVAPVAGHA</sequence>
<dbReference type="Gene3D" id="3.40.1740.10">
    <property type="entry name" value="VC0467-like"/>
    <property type="match status" value="1"/>
</dbReference>
<dbReference type="InterPro" id="IPR003774">
    <property type="entry name" value="AlgH-like"/>
</dbReference>
<dbReference type="EMBL" id="JACHGR010000005">
    <property type="protein sequence ID" value="MBB6055811.1"/>
    <property type="molecule type" value="Genomic_DNA"/>
</dbReference>
<dbReference type="HAMAP" id="MF_00758">
    <property type="entry name" value="UPF0301"/>
    <property type="match status" value="1"/>
</dbReference>
<gene>
    <name evidence="3" type="ORF">HNR75_001729</name>
</gene>
<dbReference type="PANTHER" id="PTHR30327:SF1">
    <property type="entry name" value="UPF0301 PROTEIN YQGE"/>
    <property type="match status" value="1"/>
</dbReference>
<comment type="similarity">
    <text evidence="1 2">Belongs to the UPF0301 (AlgH) family.</text>
</comment>
<dbReference type="AlphaFoldDB" id="A0A841GKV8"/>
<evidence type="ECO:0000256" key="2">
    <source>
        <dbReference type="HAMAP-Rule" id="MF_00758"/>
    </source>
</evidence>
<evidence type="ECO:0000313" key="3">
    <source>
        <dbReference type="EMBL" id="MBB6055811.1"/>
    </source>
</evidence>
<accession>A0A841GKV8</accession>
<reference evidence="3 4" key="1">
    <citation type="submission" date="2020-08" db="EMBL/GenBank/DDBJ databases">
        <title>Genomic Encyclopedia of Type Strains, Phase IV (KMG-IV): sequencing the most valuable type-strain genomes for metagenomic binning, comparative biology and taxonomic classification.</title>
        <authorList>
            <person name="Goeker M."/>
        </authorList>
    </citation>
    <scope>NUCLEOTIDE SEQUENCE [LARGE SCALE GENOMIC DNA]</scope>
    <source>
        <strain evidence="3 4">DSM 22975</strain>
    </source>
</reference>
<protein>
    <recommendedName>
        <fullName evidence="2">UPF0301 protein HNR75_001729</fullName>
    </recommendedName>
</protein>
<dbReference type="SUPFAM" id="SSF143456">
    <property type="entry name" value="VC0467-like"/>
    <property type="match status" value="1"/>
</dbReference>
<dbReference type="GO" id="GO:0005829">
    <property type="term" value="C:cytosol"/>
    <property type="evidence" value="ECO:0007669"/>
    <property type="project" value="TreeGrafter"/>
</dbReference>
<organism evidence="3 4">
    <name type="scientific">Tolumonas osonensis</name>
    <dbReference type="NCBI Taxonomy" id="675874"/>
    <lineage>
        <taxon>Bacteria</taxon>
        <taxon>Pseudomonadati</taxon>
        <taxon>Pseudomonadota</taxon>
        <taxon>Gammaproteobacteria</taxon>
        <taxon>Aeromonadales</taxon>
        <taxon>Aeromonadaceae</taxon>
        <taxon>Tolumonas</taxon>
    </lineage>
</organism>
<dbReference type="PANTHER" id="PTHR30327">
    <property type="entry name" value="UNCHARACTERIZED PROTEIN YQGE"/>
    <property type="match status" value="1"/>
</dbReference>
<keyword evidence="4" id="KW-1185">Reference proteome</keyword>
<evidence type="ECO:0000256" key="1">
    <source>
        <dbReference type="ARBA" id="ARBA00009600"/>
    </source>
</evidence>
<name>A0A841GKV8_9GAMM</name>
<dbReference type="Proteomes" id="UP000585721">
    <property type="component" value="Unassembled WGS sequence"/>
</dbReference>
<evidence type="ECO:0000313" key="4">
    <source>
        <dbReference type="Proteomes" id="UP000585721"/>
    </source>
</evidence>
<comment type="caution">
    <text evidence="3">The sequence shown here is derived from an EMBL/GenBank/DDBJ whole genome shotgun (WGS) entry which is preliminary data.</text>
</comment>
<dbReference type="NCBIfam" id="NF001266">
    <property type="entry name" value="PRK00228.1-1"/>
    <property type="match status" value="1"/>
</dbReference>